<reference evidence="2" key="2">
    <citation type="submission" date="2021-01" db="EMBL/GenBank/DDBJ databases">
        <authorList>
            <person name="Schikora-Tamarit M.A."/>
        </authorList>
    </citation>
    <scope>NUCLEOTIDE SEQUENCE</scope>
    <source>
        <strain evidence="2">NCAIM Y.01608</strain>
    </source>
</reference>
<feature type="compositionally biased region" description="Polar residues" evidence="1">
    <location>
        <begin position="369"/>
        <end position="388"/>
    </location>
</feature>
<organism evidence="2 3">
    <name type="scientific">Ogataea polymorpha</name>
    <dbReference type="NCBI Taxonomy" id="460523"/>
    <lineage>
        <taxon>Eukaryota</taxon>
        <taxon>Fungi</taxon>
        <taxon>Dikarya</taxon>
        <taxon>Ascomycota</taxon>
        <taxon>Saccharomycotina</taxon>
        <taxon>Pichiomycetes</taxon>
        <taxon>Pichiales</taxon>
        <taxon>Pichiaceae</taxon>
        <taxon>Ogataea</taxon>
    </lineage>
</organism>
<feature type="compositionally biased region" description="Polar residues" evidence="1">
    <location>
        <begin position="1"/>
        <end position="10"/>
    </location>
</feature>
<feature type="region of interest" description="Disordered" evidence="1">
    <location>
        <begin position="345"/>
        <end position="413"/>
    </location>
</feature>
<feature type="region of interest" description="Disordered" evidence="1">
    <location>
        <begin position="209"/>
        <end position="258"/>
    </location>
</feature>
<name>A0A9P8SYU1_9ASCO</name>
<feature type="compositionally biased region" description="Polar residues" evidence="1">
    <location>
        <begin position="345"/>
        <end position="355"/>
    </location>
</feature>
<feature type="compositionally biased region" description="Low complexity" evidence="1">
    <location>
        <begin position="20"/>
        <end position="35"/>
    </location>
</feature>
<dbReference type="GO" id="GO:0005634">
    <property type="term" value="C:nucleus"/>
    <property type="evidence" value="ECO:0007669"/>
    <property type="project" value="TreeGrafter"/>
</dbReference>
<protein>
    <recommendedName>
        <fullName evidence="4">Protein STB3</fullName>
    </recommendedName>
</protein>
<comment type="caution">
    <text evidence="2">The sequence shown here is derived from an EMBL/GenBank/DDBJ whole genome shotgun (WGS) entry which is preliminary data.</text>
</comment>
<keyword evidence="3" id="KW-1185">Reference proteome</keyword>
<dbReference type="EMBL" id="JAEUBD010001540">
    <property type="protein sequence ID" value="KAH3659165.1"/>
    <property type="molecule type" value="Genomic_DNA"/>
</dbReference>
<sequence>MLQSMVNIADQSGAVKRELSSPLNSALASATSSASNITPDADNETGNRYISPPKDNFKASPSQVSSIFNANAHDGSPSLPDKEEHQSVSFVTHINGKHKKKSWKKNVAEEHKSLISTSSPEGIAAASQITPNRIANILLSEGPLPIRHLTAHLVSQIPAFGHLSLSKQRRLIMAALEMGDLQTGCVFEKIGWGQWEARKASDEQIIQRNTQASTGNRDRSPESPPDNHGSTRARRKEKRGSNSALSVSPKARGLGANYRRESITNSATDLHSTKVPISPNLRPLQSLRNSFKERKYSLDEAIESSSSDDDDDDELNLAHSQEDDDDGMFTFEGDNGAQKAKHILRTSSLSSTNRHPSFAGIAKPRKPRSSFTSQSIEAVFDENSNLDSASMPDGLISKRRPRVSFSNSSSVTRQSFLRTNISPSNGPVMLHDQNSSVTLNTVSSMENLHDQDRNDLENYTDEEDWEAMGPATLRKNNMSAVTVPASNVAVEHNSPRPLSVKMVKPDISSPLRPALATQSDEEIAAIALMDLKSV</sequence>
<evidence type="ECO:0000313" key="2">
    <source>
        <dbReference type="EMBL" id="KAH3659165.1"/>
    </source>
</evidence>
<dbReference type="Pfam" id="PF10330">
    <property type="entry name" value="Stb3"/>
    <property type="match status" value="1"/>
</dbReference>
<dbReference type="AlphaFoldDB" id="A0A9P8SYU1"/>
<feature type="compositionally biased region" description="Polar residues" evidence="1">
    <location>
        <begin position="404"/>
        <end position="413"/>
    </location>
</feature>
<dbReference type="Proteomes" id="UP000788993">
    <property type="component" value="Unassembled WGS sequence"/>
</dbReference>
<evidence type="ECO:0000313" key="3">
    <source>
        <dbReference type="Proteomes" id="UP000788993"/>
    </source>
</evidence>
<dbReference type="GO" id="GO:0043565">
    <property type="term" value="F:sequence-specific DNA binding"/>
    <property type="evidence" value="ECO:0007669"/>
    <property type="project" value="TreeGrafter"/>
</dbReference>
<feature type="region of interest" description="Disordered" evidence="1">
    <location>
        <begin position="298"/>
        <end position="333"/>
    </location>
</feature>
<feature type="region of interest" description="Disordered" evidence="1">
    <location>
        <begin position="263"/>
        <end position="282"/>
    </location>
</feature>
<dbReference type="PANTHER" id="PTHR28164:SF1">
    <property type="entry name" value="PROTEIN STB3"/>
    <property type="match status" value="1"/>
</dbReference>
<feature type="compositionally biased region" description="Acidic residues" evidence="1">
    <location>
        <begin position="300"/>
        <end position="315"/>
    </location>
</feature>
<reference evidence="2" key="1">
    <citation type="journal article" date="2021" name="Open Biol.">
        <title>Shared evolutionary footprints suggest mitochondrial oxidative damage underlies multiple complex I losses in fungi.</title>
        <authorList>
            <person name="Schikora-Tamarit M.A."/>
            <person name="Marcet-Houben M."/>
            <person name="Nosek J."/>
            <person name="Gabaldon T."/>
        </authorList>
    </citation>
    <scope>NUCLEOTIDE SEQUENCE</scope>
    <source>
        <strain evidence="2">NCAIM Y.01608</strain>
    </source>
</reference>
<evidence type="ECO:0000256" key="1">
    <source>
        <dbReference type="SAM" id="MobiDB-lite"/>
    </source>
</evidence>
<evidence type="ECO:0008006" key="4">
    <source>
        <dbReference type="Google" id="ProtNLM"/>
    </source>
</evidence>
<dbReference type="GO" id="GO:0000432">
    <property type="term" value="P:positive regulation of transcription from RNA polymerase II promoter by glucose"/>
    <property type="evidence" value="ECO:0007669"/>
    <property type="project" value="TreeGrafter"/>
</dbReference>
<dbReference type="InterPro" id="IPR018818">
    <property type="entry name" value="Stb3"/>
</dbReference>
<dbReference type="PANTHER" id="PTHR28164">
    <property type="entry name" value="PROTEIN STB3"/>
    <property type="match status" value="1"/>
</dbReference>
<feature type="region of interest" description="Disordered" evidence="1">
    <location>
        <begin position="1"/>
        <end position="56"/>
    </location>
</feature>
<gene>
    <name evidence="2" type="ORF">OGATHE_006048</name>
</gene>
<proteinExistence type="predicted"/>
<accession>A0A9P8SYU1</accession>